<dbReference type="Gene3D" id="1.25.40.10">
    <property type="entry name" value="Tetratricopeptide repeat domain"/>
    <property type="match status" value="4"/>
</dbReference>
<dbReference type="Pfam" id="PF13429">
    <property type="entry name" value="TPR_15"/>
    <property type="match status" value="1"/>
</dbReference>
<dbReference type="InterPro" id="IPR019734">
    <property type="entry name" value="TPR_rpt"/>
</dbReference>
<reference evidence="2 5" key="2">
    <citation type="submission" date="2019-10" db="EMBL/GenBank/DDBJ databases">
        <title>Prolixibacter strains distinguished by the presence of nitrate reductase genes were adept at nitrate-dependent anaerobic corrosion of metallic iron and carbon steel.</title>
        <authorList>
            <person name="Iino T."/>
            <person name="Shono N."/>
            <person name="Ito K."/>
            <person name="Nakamura R."/>
            <person name="Sueoka K."/>
            <person name="Harayama S."/>
            <person name="Ohkuma M."/>
        </authorList>
    </citation>
    <scope>NUCLEOTIDE SEQUENCE [LARGE SCALE GENOMIC DNA]</scope>
    <source>
        <strain evidence="2 5">MIC1-1</strain>
    </source>
</reference>
<feature type="repeat" description="TPR" evidence="1">
    <location>
        <begin position="274"/>
        <end position="307"/>
    </location>
</feature>
<feature type="repeat" description="TPR" evidence="1">
    <location>
        <begin position="172"/>
        <end position="205"/>
    </location>
</feature>
<dbReference type="Pfam" id="PF13181">
    <property type="entry name" value="TPR_8"/>
    <property type="match status" value="2"/>
</dbReference>
<dbReference type="PANTHER" id="PTHR12558">
    <property type="entry name" value="CELL DIVISION CYCLE 16,23,27"/>
    <property type="match status" value="1"/>
</dbReference>
<feature type="repeat" description="TPR" evidence="1">
    <location>
        <begin position="206"/>
        <end position="239"/>
    </location>
</feature>
<protein>
    <submittedName>
        <fullName evidence="3">Tetratricopeptide repeat protein</fullName>
    </submittedName>
</protein>
<evidence type="ECO:0000313" key="4">
    <source>
        <dbReference type="Proteomes" id="UP000240621"/>
    </source>
</evidence>
<gene>
    <name evidence="3" type="ORF">CLV93_103265</name>
    <name evidence="2" type="ORF">JCM18694_36360</name>
</gene>
<evidence type="ECO:0000313" key="2">
    <source>
        <dbReference type="EMBL" id="GET23390.1"/>
    </source>
</evidence>
<accession>A0A2P8CG29</accession>
<dbReference type="EMBL" id="PYGC01000003">
    <property type="protein sequence ID" value="PSK83849.1"/>
    <property type="molecule type" value="Genomic_DNA"/>
</dbReference>
<dbReference type="Proteomes" id="UP000396862">
    <property type="component" value="Unassembled WGS sequence"/>
</dbReference>
<dbReference type="EMBL" id="BLAU01000001">
    <property type="protein sequence ID" value="GET23390.1"/>
    <property type="molecule type" value="Genomic_DNA"/>
</dbReference>
<organism evidence="3 4">
    <name type="scientific">Prolixibacter denitrificans</name>
    <dbReference type="NCBI Taxonomy" id="1541063"/>
    <lineage>
        <taxon>Bacteria</taxon>
        <taxon>Pseudomonadati</taxon>
        <taxon>Bacteroidota</taxon>
        <taxon>Bacteroidia</taxon>
        <taxon>Marinilabiliales</taxon>
        <taxon>Prolixibacteraceae</taxon>
        <taxon>Prolixibacter</taxon>
    </lineage>
</organism>
<evidence type="ECO:0000313" key="3">
    <source>
        <dbReference type="EMBL" id="PSK83849.1"/>
    </source>
</evidence>
<reference evidence="3 4" key="1">
    <citation type="submission" date="2018-03" db="EMBL/GenBank/DDBJ databases">
        <title>Genomic Encyclopedia of Archaeal and Bacterial Type Strains, Phase II (KMG-II): from individual species to whole genera.</title>
        <authorList>
            <person name="Goeker M."/>
        </authorList>
    </citation>
    <scope>NUCLEOTIDE SEQUENCE [LARGE SCALE GENOMIC DNA]</scope>
    <source>
        <strain evidence="3 4">DSM 27267</strain>
    </source>
</reference>
<keyword evidence="5" id="KW-1185">Reference proteome</keyword>
<dbReference type="PROSITE" id="PS50005">
    <property type="entry name" value="TPR"/>
    <property type="match status" value="5"/>
</dbReference>
<proteinExistence type="predicted"/>
<dbReference type="RefSeq" id="WP_106541676.1">
    <property type="nucleotide sequence ID" value="NZ_BLAU01000001.1"/>
</dbReference>
<dbReference type="Pfam" id="PF14559">
    <property type="entry name" value="TPR_19"/>
    <property type="match status" value="1"/>
</dbReference>
<feature type="repeat" description="TPR" evidence="1">
    <location>
        <begin position="138"/>
        <end position="171"/>
    </location>
</feature>
<evidence type="ECO:0000256" key="1">
    <source>
        <dbReference type="PROSITE-ProRule" id="PRU00339"/>
    </source>
</evidence>
<dbReference type="InterPro" id="IPR011990">
    <property type="entry name" value="TPR-like_helical_dom_sf"/>
</dbReference>
<dbReference type="Pfam" id="PF00515">
    <property type="entry name" value="TPR_1"/>
    <property type="match status" value="2"/>
</dbReference>
<dbReference type="PROSITE" id="PS50293">
    <property type="entry name" value="TPR_REGION"/>
    <property type="match status" value="1"/>
</dbReference>
<evidence type="ECO:0000313" key="5">
    <source>
        <dbReference type="Proteomes" id="UP000396862"/>
    </source>
</evidence>
<comment type="caution">
    <text evidence="3">The sequence shown here is derived from an EMBL/GenBank/DDBJ whole genome shotgun (WGS) entry which is preliminary data.</text>
</comment>
<keyword evidence="1" id="KW-0802">TPR repeat</keyword>
<feature type="repeat" description="TPR" evidence="1">
    <location>
        <begin position="342"/>
        <end position="375"/>
    </location>
</feature>
<dbReference type="SMART" id="SM00028">
    <property type="entry name" value="TPR"/>
    <property type="match status" value="10"/>
</dbReference>
<dbReference type="AlphaFoldDB" id="A0A2P8CG29"/>
<dbReference type="SUPFAM" id="SSF48452">
    <property type="entry name" value="TPR-like"/>
    <property type="match status" value="2"/>
</dbReference>
<sequence length="474" mass="55520">MEQGAKDDYESNEIALLIERYQKMQHEERVEFFDVAEFEYIIDYYSDRGHHSHAVKAVRSGLRQHPQAISLKVRQARILLTQGKVDEAREMLEMVAGIESSNPEILLMLGSCYNFLGESQKATYYFEEAERFAYEEKDEVLYSIGVAFIQNSEYSRAIPFFERAYQENPENENVIYDLAFSYDKVGESYKCIQYYNKYLDLDPFSEFVWYNLGIAYNRVNDFNKAVEAYDFALALDDNYASALFNRANSLANAERFEEAIAGYEEYLKIDGESDETYCYIAECYFHQRKFKEAFDYYKKALQLNAYNAEAWYGASVVLLVEDKVPESLVFLKKAIKLEEDNADFWLTFGKVNSTLNDYEEAEQAFQKALQLDVNNPESWLSFADFYYEYDQLAMAIDTLMKAKKQHVVSATLNYRLTAYLLENGDEHLAMHYLEQALSEDFSQYHDLFDFCPKAVESEPVNRLIDKYKTINHYH</sequence>
<dbReference type="Proteomes" id="UP000240621">
    <property type="component" value="Unassembled WGS sequence"/>
</dbReference>
<name>A0A2P8CG29_9BACT</name>
<dbReference type="PANTHER" id="PTHR12558:SF13">
    <property type="entry name" value="CELL DIVISION CYCLE PROTEIN 27 HOMOLOG"/>
    <property type="match status" value="1"/>
</dbReference>
<dbReference type="OrthoDB" id="9803982at2"/>